<dbReference type="Gene3D" id="3.40.50.720">
    <property type="entry name" value="NAD(P)-binding Rossmann-like Domain"/>
    <property type="match status" value="1"/>
</dbReference>
<reference evidence="4 5" key="1">
    <citation type="submission" date="2012-06" db="EMBL/GenBank/DDBJ databases">
        <title>Complete genome of Terriglobus roseus DSM 18391.</title>
        <authorList>
            <consortium name="US DOE Joint Genome Institute (JGI-PGF)"/>
            <person name="Lucas S."/>
            <person name="Copeland A."/>
            <person name="Lapidus A."/>
            <person name="Glavina del Rio T."/>
            <person name="Dalin E."/>
            <person name="Tice H."/>
            <person name="Bruce D."/>
            <person name="Goodwin L."/>
            <person name="Pitluck S."/>
            <person name="Peters L."/>
            <person name="Mikhailova N."/>
            <person name="Munk A.C.C."/>
            <person name="Kyrpides N."/>
            <person name="Mavromatis K."/>
            <person name="Ivanova N."/>
            <person name="Brettin T."/>
            <person name="Detter J.C."/>
            <person name="Han C."/>
            <person name="Larimer F."/>
            <person name="Land M."/>
            <person name="Hauser L."/>
            <person name="Markowitz V."/>
            <person name="Cheng J.-F."/>
            <person name="Hugenholtz P."/>
            <person name="Woyke T."/>
            <person name="Wu D."/>
            <person name="Brambilla E."/>
            <person name="Klenk H.-P."/>
            <person name="Eisen J.A."/>
        </authorList>
    </citation>
    <scope>NUCLEOTIDE SEQUENCE [LARGE SCALE GENOMIC DNA]</scope>
    <source>
        <strain evidence="5">DSM 18391 / NRRL B-41598 / KBS 63</strain>
    </source>
</reference>
<dbReference type="OrthoDB" id="9792162at2"/>
<dbReference type="InterPro" id="IPR050700">
    <property type="entry name" value="YIM1/Zinc_Alcohol_DH_Fams"/>
</dbReference>
<dbReference type="Proteomes" id="UP000006056">
    <property type="component" value="Chromosome"/>
</dbReference>
<keyword evidence="1" id="KW-0560">Oxidoreductase</keyword>
<organism evidence="4 5">
    <name type="scientific">Terriglobus roseus (strain DSM 18391 / NRRL B-41598 / KBS 63)</name>
    <dbReference type="NCBI Taxonomy" id="926566"/>
    <lineage>
        <taxon>Bacteria</taxon>
        <taxon>Pseudomonadati</taxon>
        <taxon>Acidobacteriota</taxon>
        <taxon>Terriglobia</taxon>
        <taxon>Terriglobales</taxon>
        <taxon>Acidobacteriaceae</taxon>
        <taxon>Terriglobus</taxon>
    </lineage>
</organism>
<sequence length="245" mass="25608">MKAFALGSKAGSFDLREIDIADPSPSTDQVLVRVHAVGVTPTELLWYSSTHNKDGSARANAVPGHEFSGIVESIGSQATDFVPGDAVFGMNDWFLDGATADFCVASEKDIVAKPASLSHTDAAAIPIAALTGWQGLVDHGRIKAGDRVLIVGAGGSVGLMAVQIAVMHGCRVIASASPSQADTLKELGCEHVLDYKTQAFEDHLKDLDVVFDAIGSDTLARAKPLLVEGGRMVTIAADPKTATIR</sequence>
<protein>
    <submittedName>
        <fullName evidence="4">Zn-dependent oxidoreductase, NADPH:quinone reductase</fullName>
    </submittedName>
</protein>
<keyword evidence="5" id="KW-1185">Reference proteome</keyword>
<dbReference type="SUPFAM" id="SSF51735">
    <property type="entry name" value="NAD(P)-binding Rossmann-fold domains"/>
    <property type="match status" value="1"/>
</dbReference>
<dbReference type="InterPro" id="IPR011032">
    <property type="entry name" value="GroES-like_sf"/>
</dbReference>
<dbReference type="Pfam" id="PF08240">
    <property type="entry name" value="ADH_N"/>
    <property type="match status" value="1"/>
</dbReference>
<accession>I3ZJL5</accession>
<dbReference type="HOGENOM" id="CLU_026673_3_3_0"/>
<dbReference type="GO" id="GO:0008270">
    <property type="term" value="F:zinc ion binding"/>
    <property type="evidence" value="ECO:0007669"/>
    <property type="project" value="InterPro"/>
</dbReference>
<proteinExistence type="inferred from homology"/>
<dbReference type="PROSITE" id="PS00059">
    <property type="entry name" value="ADH_ZINC"/>
    <property type="match status" value="1"/>
</dbReference>
<comment type="cofactor">
    <cofactor evidence="2">
        <name>Zn(2+)</name>
        <dbReference type="ChEBI" id="CHEBI:29105"/>
    </cofactor>
</comment>
<dbReference type="GO" id="GO:0016616">
    <property type="term" value="F:oxidoreductase activity, acting on the CH-OH group of donors, NAD or NADP as acceptor"/>
    <property type="evidence" value="ECO:0007669"/>
    <property type="project" value="UniProtKB-ARBA"/>
</dbReference>
<dbReference type="InterPro" id="IPR036291">
    <property type="entry name" value="NAD(P)-bd_dom_sf"/>
</dbReference>
<evidence type="ECO:0000313" key="4">
    <source>
        <dbReference type="EMBL" id="AFL89433.1"/>
    </source>
</evidence>
<dbReference type="Gene3D" id="3.90.180.10">
    <property type="entry name" value="Medium-chain alcohol dehydrogenases, catalytic domain"/>
    <property type="match status" value="1"/>
</dbReference>
<dbReference type="SUPFAM" id="SSF50129">
    <property type="entry name" value="GroES-like"/>
    <property type="match status" value="1"/>
</dbReference>
<dbReference type="PANTHER" id="PTHR11695:SF294">
    <property type="entry name" value="RETICULON-4-INTERACTING PROTEIN 1, MITOCHONDRIAL"/>
    <property type="match status" value="1"/>
</dbReference>
<evidence type="ECO:0000256" key="1">
    <source>
        <dbReference type="ARBA" id="ARBA00023002"/>
    </source>
</evidence>
<keyword evidence="2" id="KW-0862">Zinc</keyword>
<dbReference type="AlphaFoldDB" id="I3ZJL5"/>
<keyword evidence="2" id="KW-0479">Metal-binding</keyword>
<dbReference type="Pfam" id="PF00107">
    <property type="entry name" value="ADH_zinc_N"/>
    <property type="match status" value="1"/>
</dbReference>
<dbReference type="STRING" id="926566.Terro_3214"/>
<dbReference type="InterPro" id="IPR013154">
    <property type="entry name" value="ADH-like_N"/>
</dbReference>
<evidence type="ECO:0000259" key="3">
    <source>
        <dbReference type="SMART" id="SM00829"/>
    </source>
</evidence>
<dbReference type="PANTHER" id="PTHR11695">
    <property type="entry name" value="ALCOHOL DEHYDROGENASE RELATED"/>
    <property type="match status" value="1"/>
</dbReference>
<dbReference type="KEGG" id="trs:Terro_3214"/>
<evidence type="ECO:0000256" key="2">
    <source>
        <dbReference type="RuleBase" id="RU361277"/>
    </source>
</evidence>
<feature type="domain" description="Enoyl reductase (ER)" evidence="3">
    <location>
        <begin position="11"/>
        <end position="244"/>
    </location>
</feature>
<dbReference type="RefSeq" id="WP_014786694.1">
    <property type="nucleotide sequence ID" value="NC_018014.1"/>
</dbReference>
<dbReference type="InterPro" id="IPR002328">
    <property type="entry name" value="ADH_Zn_CS"/>
</dbReference>
<gene>
    <name evidence="4" type="ordered locus">Terro_3214</name>
</gene>
<dbReference type="CDD" id="cd05289">
    <property type="entry name" value="MDR_like_2"/>
    <property type="match status" value="1"/>
</dbReference>
<evidence type="ECO:0000313" key="5">
    <source>
        <dbReference type="Proteomes" id="UP000006056"/>
    </source>
</evidence>
<dbReference type="EMBL" id="CP003379">
    <property type="protein sequence ID" value="AFL89433.1"/>
    <property type="molecule type" value="Genomic_DNA"/>
</dbReference>
<dbReference type="eggNOG" id="COG0604">
    <property type="taxonomic scope" value="Bacteria"/>
</dbReference>
<dbReference type="InterPro" id="IPR013149">
    <property type="entry name" value="ADH-like_C"/>
</dbReference>
<comment type="similarity">
    <text evidence="2">Belongs to the zinc-containing alcohol dehydrogenase family.</text>
</comment>
<name>I3ZJL5_TERRK</name>
<dbReference type="InterPro" id="IPR020843">
    <property type="entry name" value="ER"/>
</dbReference>
<dbReference type="SMART" id="SM00829">
    <property type="entry name" value="PKS_ER"/>
    <property type="match status" value="1"/>
</dbReference>